<evidence type="ECO:0000256" key="1">
    <source>
        <dbReference type="ARBA" id="ARBA00004459"/>
    </source>
</evidence>
<evidence type="ECO:0000256" key="4">
    <source>
        <dbReference type="ARBA" id="ARBA00023139"/>
    </source>
</evidence>
<feature type="compositionally biased region" description="Low complexity" evidence="7">
    <location>
        <begin position="65"/>
        <end position="85"/>
    </location>
</feature>
<feature type="region of interest" description="Disordered" evidence="7">
    <location>
        <begin position="55"/>
        <end position="85"/>
    </location>
</feature>
<evidence type="ECO:0000256" key="5">
    <source>
        <dbReference type="ARBA" id="ARBA00023237"/>
    </source>
</evidence>
<evidence type="ECO:0000256" key="6">
    <source>
        <dbReference type="ARBA" id="ARBA00023288"/>
    </source>
</evidence>
<name>A0ABV0G9X0_9BURK</name>
<keyword evidence="5" id="KW-0998">Cell outer membrane</keyword>
<comment type="caution">
    <text evidence="8">The sequence shown here is derived from an EMBL/GenBank/DDBJ whole genome shotgun (WGS) entry which is preliminary data.</text>
</comment>
<sequence>MTDKLAAMKTDQDASLVAMPGRLARMALPSMRSRRAVMAASLLCAVLGLPGCGQKGPLSLPPAKAPATTPAAAPATQAAASSPAR</sequence>
<dbReference type="EMBL" id="JBDPZC010000001">
    <property type="protein sequence ID" value="MEO3711859.1"/>
    <property type="molecule type" value="Genomic_DNA"/>
</dbReference>
<evidence type="ECO:0000256" key="3">
    <source>
        <dbReference type="ARBA" id="ARBA00023136"/>
    </source>
</evidence>
<accession>A0ABV0G9X0</accession>
<dbReference type="InterPro" id="IPR032831">
    <property type="entry name" value="LptM_cons"/>
</dbReference>
<evidence type="ECO:0000256" key="7">
    <source>
        <dbReference type="SAM" id="MobiDB-lite"/>
    </source>
</evidence>
<dbReference type="RefSeq" id="WP_347606208.1">
    <property type="nucleotide sequence ID" value="NZ_JBDPZC010000001.1"/>
</dbReference>
<dbReference type="NCBIfam" id="NF047847">
    <property type="entry name" value="SS_mature_LptM"/>
    <property type="match status" value="1"/>
</dbReference>
<keyword evidence="4" id="KW-0564">Palmitate</keyword>
<proteinExistence type="predicted"/>
<keyword evidence="9" id="KW-1185">Reference proteome</keyword>
<keyword evidence="3" id="KW-0472">Membrane</keyword>
<evidence type="ECO:0000313" key="9">
    <source>
        <dbReference type="Proteomes" id="UP001462640"/>
    </source>
</evidence>
<keyword evidence="2" id="KW-0732">Signal</keyword>
<organism evidence="8 9">
    <name type="scientific">Roseateles flavus</name>
    <dbReference type="NCBI Taxonomy" id="3149041"/>
    <lineage>
        <taxon>Bacteria</taxon>
        <taxon>Pseudomonadati</taxon>
        <taxon>Pseudomonadota</taxon>
        <taxon>Betaproteobacteria</taxon>
        <taxon>Burkholderiales</taxon>
        <taxon>Sphaerotilaceae</taxon>
        <taxon>Roseateles</taxon>
    </lineage>
</organism>
<comment type="subcellular location">
    <subcellularLocation>
        <location evidence="1">Cell outer membrane</location>
        <topology evidence="1">Lipid-anchor</topology>
    </subcellularLocation>
</comment>
<evidence type="ECO:0000256" key="2">
    <source>
        <dbReference type="ARBA" id="ARBA00022729"/>
    </source>
</evidence>
<protein>
    <submittedName>
        <fullName evidence="8">Lipoprotein</fullName>
    </submittedName>
</protein>
<gene>
    <name evidence="8" type="ORF">ABDJ40_03660</name>
</gene>
<evidence type="ECO:0000313" key="8">
    <source>
        <dbReference type="EMBL" id="MEO3711859.1"/>
    </source>
</evidence>
<keyword evidence="6 8" id="KW-0449">Lipoprotein</keyword>
<reference evidence="8 9" key="1">
    <citation type="submission" date="2024-05" db="EMBL/GenBank/DDBJ databases">
        <title>Roseateles sp. 2.12 16S ribosomal RNA gene Genome sequencing and assembly.</title>
        <authorList>
            <person name="Woo H."/>
        </authorList>
    </citation>
    <scope>NUCLEOTIDE SEQUENCE [LARGE SCALE GENOMIC DNA]</scope>
    <source>
        <strain evidence="8 9">2.12</strain>
    </source>
</reference>
<dbReference type="Proteomes" id="UP001462640">
    <property type="component" value="Unassembled WGS sequence"/>
</dbReference>